<dbReference type="PANTHER" id="PTHR37508:SF1">
    <property type="entry name" value="TRANSMEMBRANE PROTEIN"/>
    <property type="match status" value="1"/>
</dbReference>
<gene>
    <name evidence="1" type="ORF">SDRG_09758</name>
</gene>
<evidence type="ECO:0000313" key="2">
    <source>
        <dbReference type="Proteomes" id="UP000030762"/>
    </source>
</evidence>
<dbReference type="AlphaFoldDB" id="T0RRM2"/>
<dbReference type="OrthoDB" id="10373474at2759"/>
<dbReference type="InParanoid" id="T0RRM2"/>
<protein>
    <submittedName>
        <fullName evidence="1">Uncharacterized protein</fullName>
    </submittedName>
</protein>
<dbReference type="Proteomes" id="UP000030762">
    <property type="component" value="Unassembled WGS sequence"/>
</dbReference>
<sequence>MAFVDPTRALASFTEYKTGVEPVLADADVRNKVGAVANDLQVQNCIQFLDDVARLLECAIALSYDHQCHASMLSLAIQYQTLVDAFCRASSTHLQTSMEALKHFKLTFFSLRKHEIDDARSLLAALPSLAARSEGMNSSLLDQVTDFLRDVNARLQVVNAAINAVMRDMVLAKREDRAAHEYAVMSLERTMKVLGIMKAKLENVRCYVAMSKDRCCTMAEPNTGLKTGLQLATSQRPDMVVKAMTQDWYEWLALAKTNDASVRGMDGVRTAMHRILSTLPTAAPASDRLAKLMQHLQSGH</sequence>
<accession>T0RRM2</accession>
<keyword evidence="2" id="KW-1185">Reference proteome</keyword>
<dbReference type="OMA" id="LLECAMV"/>
<reference evidence="1 2" key="1">
    <citation type="submission" date="2012-04" db="EMBL/GenBank/DDBJ databases">
        <title>The Genome Sequence of Saprolegnia declina VS20.</title>
        <authorList>
            <consortium name="The Broad Institute Genome Sequencing Platform"/>
            <person name="Russ C."/>
            <person name="Nusbaum C."/>
            <person name="Tyler B."/>
            <person name="van West P."/>
            <person name="Dieguez-Uribeondo J."/>
            <person name="de Bruijn I."/>
            <person name="Tripathy S."/>
            <person name="Jiang R."/>
            <person name="Young S.K."/>
            <person name="Zeng Q."/>
            <person name="Gargeya S."/>
            <person name="Fitzgerald M."/>
            <person name="Haas B."/>
            <person name="Abouelleil A."/>
            <person name="Alvarado L."/>
            <person name="Arachchi H.M."/>
            <person name="Berlin A."/>
            <person name="Chapman S.B."/>
            <person name="Goldberg J."/>
            <person name="Griggs A."/>
            <person name="Gujja S."/>
            <person name="Hansen M."/>
            <person name="Howarth C."/>
            <person name="Imamovic A."/>
            <person name="Larimer J."/>
            <person name="McCowen C."/>
            <person name="Montmayeur A."/>
            <person name="Murphy C."/>
            <person name="Neiman D."/>
            <person name="Pearson M."/>
            <person name="Priest M."/>
            <person name="Roberts A."/>
            <person name="Saif S."/>
            <person name="Shea T."/>
            <person name="Sisk P."/>
            <person name="Sykes S."/>
            <person name="Wortman J."/>
            <person name="Nusbaum C."/>
            <person name="Birren B."/>
        </authorList>
    </citation>
    <scope>NUCLEOTIDE SEQUENCE [LARGE SCALE GENOMIC DNA]</scope>
    <source>
        <strain evidence="1 2">VS20</strain>
    </source>
</reference>
<dbReference type="GeneID" id="19950485"/>
<organism evidence="1 2">
    <name type="scientific">Saprolegnia diclina (strain VS20)</name>
    <dbReference type="NCBI Taxonomy" id="1156394"/>
    <lineage>
        <taxon>Eukaryota</taxon>
        <taxon>Sar</taxon>
        <taxon>Stramenopiles</taxon>
        <taxon>Oomycota</taxon>
        <taxon>Saprolegniomycetes</taxon>
        <taxon>Saprolegniales</taxon>
        <taxon>Saprolegniaceae</taxon>
        <taxon>Saprolegnia</taxon>
    </lineage>
</organism>
<name>T0RRM2_SAPDV</name>
<dbReference type="VEuPathDB" id="FungiDB:SDRG_09758"/>
<evidence type="ECO:0000313" key="1">
    <source>
        <dbReference type="EMBL" id="EQC32787.1"/>
    </source>
</evidence>
<dbReference type="PANTHER" id="PTHR37508">
    <property type="entry name" value="TRANSMEMBRANE PROTEIN"/>
    <property type="match status" value="1"/>
</dbReference>
<proteinExistence type="predicted"/>
<dbReference type="EMBL" id="JH767162">
    <property type="protein sequence ID" value="EQC32787.1"/>
    <property type="molecule type" value="Genomic_DNA"/>
</dbReference>
<dbReference type="RefSeq" id="XP_008613931.1">
    <property type="nucleotide sequence ID" value="XM_008615709.1"/>
</dbReference>
<dbReference type="STRING" id="1156394.T0RRM2"/>